<evidence type="ECO:0000256" key="3">
    <source>
        <dbReference type="ARBA" id="ARBA00023163"/>
    </source>
</evidence>
<keyword evidence="3" id="KW-0804">Transcription</keyword>
<evidence type="ECO:0000256" key="4">
    <source>
        <dbReference type="PROSITE-ProRule" id="PRU00335"/>
    </source>
</evidence>
<dbReference type="InterPro" id="IPR036271">
    <property type="entry name" value="Tet_transcr_reg_TetR-rel_C_sf"/>
</dbReference>
<dbReference type="Pfam" id="PF00440">
    <property type="entry name" value="TetR_N"/>
    <property type="match status" value="1"/>
</dbReference>
<dbReference type="InterPro" id="IPR001647">
    <property type="entry name" value="HTH_TetR"/>
</dbReference>
<dbReference type="PANTHER" id="PTHR30055:SF234">
    <property type="entry name" value="HTH-TYPE TRANSCRIPTIONAL REGULATOR BETI"/>
    <property type="match status" value="1"/>
</dbReference>
<dbReference type="PROSITE" id="PS50977">
    <property type="entry name" value="HTH_TETR_2"/>
    <property type="match status" value="1"/>
</dbReference>
<dbReference type="RefSeq" id="WP_167035638.1">
    <property type="nucleotide sequence ID" value="NZ_BAAANA010000002.1"/>
</dbReference>
<evidence type="ECO:0000313" key="7">
    <source>
        <dbReference type="Proteomes" id="UP000543598"/>
    </source>
</evidence>
<dbReference type="Proteomes" id="UP000543598">
    <property type="component" value="Unassembled WGS sequence"/>
</dbReference>
<keyword evidence="1" id="KW-0805">Transcription regulation</keyword>
<reference evidence="6 7" key="1">
    <citation type="submission" date="2020-05" db="EMBL/GenBank/DDBJ databases">
        <title>MicrobeNet Type strains.</title>
        <authorList>
            <person name="Nicholson A.C."/>
        </authorList>
    </citation>
    <scope>NUCLEOTIDE SEQUENCE [LARGE SCALE GENOMIC DNA]</scope>
    <source>
        <strain evidence="6 7">JCM 14282</strain>
    </source>
</reference>
<gene>
    <name evidence="6" type="ORF">HLA99_08680</name>
</gene>
<keyword evidence="7" id="KW-1185">Reference proteome</keyword>
<sequence length="202" mass="22630">MTISTSESVRSDIRRAALELFSAVGFHGTGIRRIADEAGVSLATLYHYMANKEALLAEMMSETILTLLRNAELALQGTVSPVEKLRELIAVHITVHVEERMLCIISDTEIRSLSPENHDLVVRYRDDYEALWKRTIAAGKRTGDFTVTDIDLAAKALLDMCTGIVHWYNPDGRIDLATLIDMYVELCMNALRSHKPRRKAAS</sequence>
<dbReference type="InterPro" id="IPR041490">
    <property type="entry name" value="KstR2_TetR_C"/>
</dbReference>
<proteinExistence type="predicted"/>
<dbReference type="AlphaFoldDB" id="A0A7Y2M035"/>
<dbReference type="EMBL" id="JABEMB010000010">
    <property type="protein sequence ID" value="NNH03922.1"/>
    <property type="molecule type" value="Genomic_DNA"/>
</dbReference>
<evidence type="ECO:0000259" key="5">
    <source>
        <dbReference type="PROSITE" id="PS50977"/>
    </source>
</evidence>
<dbReference type="Pfam" id="PF17932">
    <property type="entry name" value="TetR_C_24"/>
    <property type="match status" value="1"/>
</dbReference>
<name>A0A7Y2M035_9MICO</name>
<dbReference type="Gene3D" id="1.10.357.10">
    <property type="entry name" value="Tetracycline Repressor, domain 2"/>
    <property type="match status" value="1"/>
</dbReference>
<keyword evidence="2 4" id="KW-0238">DNA-binding</keyword>
<protein>
    <submittedName>
        <fullName evidence="6">TetR/AcrR family transcriptional regulator</fullName>
    </submittedName>
</protein>
<feature type="DNA-binding region" description="H-T-H motif" evidence="4">
    <location>
        <begin position="30"/>
        <end position="49"/>
    </location>
</feature>
<dbReference type="PRINTS" id="PR00455">
    <property type="entry name" value="HTHTETR"/>
</dbReference>
<evidence type="ECO:0000256" key="1">
    <source>
        <dbReference type="ARBA" id="ARBA00023015"/>
    </source>
</evidence>
<comment type="caution">
    <text evidence="6">The sequence shown here is derived from an EMBL/GenBank/DDBJ whole genome shotgun (WGS) entry which is preliminary data.</text>
</comment>
<dbReference type="SUPFAM" id="SSF48498">
    <property type="entry name" value="Tetracyclin repressor-like, C-terminal domain"/>
    <property type="match status" value="1"/>
</dbReference>
<organism evidence="6 7">
    <name type="scientific">Microbacterium ulmi</name>
    <dbReference type="NCBI Taxonomy" id="179095"/>
    <lineage>
        <taxon>Bacteria</taxon>
        <taxon>Bacillati</taxon>
        <taxon>Actinomycetota</taxon>
        <taxon>Actinomycetes</taxon>
        <taxon>Micrococcales</taxon>
        <taxon>Microbacteriaceae</taxon>
        <taxon>Microbacterium</taxon>
    </lineage>
</organism>
<dbReference type="SUPFAM" id="SSF46689">
    <property type="entry name" value="Homeodomain-like"/>
    <property type="match status" value="1"/>
</dbReference>
<dbReference type="InterPro" id="IPR050109">
    <property type="entry name" value="HTH-type_TetR-like_transc_reg"/>
</dbReference>
<accession>A0A7Y2M035</accession>
<dbReference type="GO" id="GO:0000976">
    <property type="term" value="F:transcription cis-regulatory region binding"/>
    <property type="evidence" value="ECO:0007669"/>
    <property type="project" value="TreeGrafter"/>
</dbReference>
<dbReference type="PANTHER" id="PTHR30055">
    <property type="entry name" value="HTH-TYPE TRANSCRIPTIONAL REGULATOR RUTR"/>
    <property type="match status" value="1"/>
</dbReference>
<evidence type="ECO:0000313" key="6">
    <source>
        <dbReference type="EMBL" id="NNH03922.1"/>
    </source>
</evidence>
<evidence type="ECO:0000256" key="2">
    <source>
        <dbReference type="ARBA" id="ARBA00023125"/>
    </source>
</evidence>
<feature type="domain" description="HTH tetR-type" evidence="5">
    <location>
        <begin position="7"/>
        <end position="67"/>
    </location>
</feature>
<dbReference type="GO" id="GO:0003700">
    <property type="term" value="F:DNA-binding transcription factor activity"/>
    <property type="evidence" value="ECO:0007669"/>
    <property type="project" value="TreeGrafter"/>
</dbReference>
<dbReference type="InterPro" id="IPR009057">
    <property type="entry name" value="Homeodomain-like_sf"/>
</dbReference>